<organism evidence="11 12">
    <name type="scientific">Kushneria phosphatilytica</name>
    <dbReference type="NCBI Taxonomy" id="657387"/>
    <lineage>
        <taxon>Bacteria</taxon>
        <taxon>Pseudomonadati</taxon>
        <taxon>Pseudomonadota</taxon>
        <taxon>Gammaproteobacteria</taxon>
        <taxon>Oceanospirillales</taxon>
        <taxon>Halomonadaceae</taxon>
        <taxon>Kushneria</taxon>
    </lineage>
</organism>
<dbReference type="PANTHER" id="PTHR42743:SF2">
    <property type="entry name" value="AMINODEOXYCHORISMATE LYASE"/>
    <property type="match status" value="1"/>
</dbReference>
<evidence type="ECO:0000313" key="12">
    <source>
        <dbReference type="Proteomes" id="UP000322553"/>
    </source>
</evidence>
<sequence length="285" mass="31770">MNAHVHSGGDAPVPFDDRGLAYGDGLFETVLVRDGAPLLWEAHLARLQAGLERLGIPTPGREIFDALPAHGVGCGLMILKLLMTRGSGGRGYQLPENMQPRLRWRMTPFTPQADRWQTGVTVRSCHWRLPRQRALAGLKHLNRLDNVMARQEWTDPAIAEGLLCDTEGLLIEATAMNLAWFDREQRCWMTPRLHHCGVAGTLRQALLEAGVLTEIEASPEALANAEAGCVFNSVQGVWPIEQWVSEQQSDTPPLRRTWHLEEQPVREAVKRLQVPAHALLGYPVQ</sequence>
<dbReference type="NCBIfam" id="TIGR03461">
    <property type="entry name" value="pabC_Proteo"/>
    <property type="match status" value="1"/>
</dbReference>
<accession>A0A1S1NWJ9</accession>
<dbReference type="Proteomes" id="UP000322553">
    <property type="component" value="Chromosome"/>
</dbReference>
<reference evidence="11 12" key="1">
    <citation type="submission" date="2019-08" db="EMBL/GenBank/DDBJ databases">
        <title>Complete genome sequence of Kushneria sp. YCWA18, a halophilic phosphate-solubilizing bacterium isolated from Daqiao saltern in China.</title>
        <authorList>
            <person name="Du G.-X."/>
            <person name="Qu L.-Y."/>
        </authorList>
    </citation>
    <scope>NUCLEOTIDE SEQUENCE [LARGE SCALE GENOMIC DNA]</scope>
    <source>
        <strain evidence="11 12">YCWA18</strain>
    </source>
</reference>
<evidence type="ECO:0000256" key="1">
    <source>
        <dbReference type="ARBA" id="ARBA00001933"/>
    </source>
</evidence>
<comment type="subunit">
    <text evidence="3">Homodimer.</text>
</comment>
<comment type="cofactor">
    <cofactor evidence="1">
        <name>pyridoxal 5'-phosphate</name>
        <dbReference type="ChEBI" id="CHEBI:597326"/>
    </cofactor>
</comment>
<evidence type="ECO:0000256" key="9">
    <source>
        <dbReference type="ARBA" id="ARBA00049529"/>
    </source>
</evidence>
<evidence type="ECO:0000256" key="7">
    <source>
        <dbReference type="ARBA" id="ARBA00035633"/>
    </source>
</evidence>
<evidence type="ECO:0000256" key="5">
    <source>
        <dbReference type="ARBA" id="ARBA00022909"/>
    </source>
</evidence>
<dbReference type="Gene3D" id="3.30.470.10">
    <property type="match status" value="1"/>
</dbReference>
<gene>
    <name evidence="11" type="primary">pabC</name>
    <name evidence="11" type="ORF">FY550_07410</name>
</gene>
<dbReference type="GO" id="GO:0008153">
    <property type="term" value="P:4-aminobenzoate biosynthetic process"/>
    <property type="evidence" value="ECO:0007669"/>
    <property type="project" value="UniProtKB-UniRule"/>
</dbReference>
<dbReference type="KEGG" id="kuy:FY550_07410"/>
<keyword evidence="4" id="KW-0663">Pyridoxal phosphate</keyword>
<dbReference type="OrthoDB" id="9805628at2"/>
<dbReference type="InterPro" id="IPR017824">
    <property type="entry name" value="Aminodeoxychorismate_lyase_IV"/>
</dbReference>
<evidence type="ECO:0000256" key="10">
    <source>
        <dbReference type="NCBIfam" id="TIGR03461"/>
    </source>
</evidence>
<dbReference type="InterPro" id="IPR043131">
    <property type="entry name" value="BCAT-like_N"/>
</dbReference>
<evidence type="ECO:0000256" key="6">
    <source>
        <dbReference type="ARBA" id="ARBA00023239"/>
    </source>
</evidence>
<comment type="catalytic activity">
    <reaction evidence="9">
        <text>4-amino-4-deoxychorismate = 4-aminobenzoate + pyruvate + H(+)</text>
        <dbReference type="Rhea" id="RHEA:16201"/>
        <dbReference type="ChEBI" id="CHEBI:15361"/>
        <dbReference type="ChEBI" id="CHEBI:15378"/>
        <dbReference type="ChEBI" id="CHEBI:17836"/>
        <dbReference type="ChEBI" id="CHEBI:58406"/>
        <dbReference type="EC" id="4.1.3.38"/>
    </reaction>
</comment>
<keyword evidence="6 11" id="KW-0456">Lyase</keyword>
<dbReference type="RefSeq" id="WP_070977345.1">
    <property type="nucleotide sequence ID" value="NZ_CP043420.1"/>
</dbReference>
<dbReference type="InterPro" id="IPR050571">
    <property type="entry name" value="Class-IV_PLP-Dep_Aminotrnsfr"/>
</dbReference>
<keyword evidence="5" id="KW-0289">Folate biosynthesis</keyword>
<dbReference type="EC" id="4.1.3.38" evidence="8 10"/>
<dbReference type="GO" id="GO:0030170">
    <property type="term" value="F:pyridoxal phosphate binding"/>
    <property type="evidence" value="ECO:0007669"/>
    <property type="project" value="InterPro"/>
</dbReference>
<protein>
    <recommendedName>
        <fullName evidence="8 10">Aminodeoxychorismate lyase</fullName>
        <ecNumber evidence="8 10">4.1.3.38</ecNumber>
    </recommendedName>
</protein>
<evidence type="ECO:0000256" key="2">
    <source>
        <dbReference type="ARBA" id="ARBA00009320"/>
    </source>
</evidence>
<evidence type="ECO:0000256" key="3">
    <source>
        <dbReference type="ARBA" id="ARBA00011738"/>
    </source>
</evidence>
<comment type="similarity">
    <text evidence="2">Belongs to the class-IV pyridoxal-phosphate-dependent aminotransferase family.</text>
</comment>
<comment type="pathway">
    <text evidence="7">Cofactor biosynthesis; tetrahydrofolate biosynthesis; 4-aminobenzoate from chorismate: step 2/2.</text>
</comment>
<evidence type="ECO:0000256" key="4">
    <source>
        <dbReference type="ARBA" id="ARBA00022898"/>
    </source>
</evidence>
<proteinExistence type="inferred from homology"/>
<dbReference type="GO" id="GO:0046656">
    <property type="term" value="P:folic acid biosynthetic process"/>
    <property type="evidence" value="ECO:0007669"/>
    <property type="project" value="UniProtKB-KW"/>
</dbReference>
<dbReference type="SUPFAM" id="SSF56752">
    <property type="entry name" value="D-aminoacid aminotransferase-like PLP-dependent enzymes"/>
    <property type="match status" value="1"/>
</dbReference>
<dbReference type="GO" id="GO:0005829">
    <property type="term" value="C:cytosol"/>
    <property type="evidence" value="ECO:0007669"/>
    <property type="project" value="TreeGrafter"/>
</dbReference>
<keyword evidence="12" id="KW-1185">Reference proteome</keyword>
<dbReference type="Gene3D" id="3.20.10.10">
    <property type="entry name" value="D-amino Acid Aminotransferase, subunit A, domain 2"/>
    <property type="match status" value="1"/>
</dbReference>
<dbReference type="PANTHER" id="PTHR42743">
    <property type="entry name" value="AMINO-ACID AMINOTRANSFERASE"/>
    <property type="match status" value="1"/>
</dbReference>
<evidence type="ECO:0000256" key="8">
    <source>
        <dbReference type="ARBA" id="ARBA00035676"/>
    </source>
</evidence>
<name>A0A1S1NWJ9_9GAMM</name>
<dbReference type="InterPro" id="IPR043132">
    <property type="entry name" value="BCAT-like_C"/>
</dbReference>
<dbReference type="Pfam" id="PF01063">
    <property type="entry name" value="Aminotran_4"/>
    <property type="match status" value="1"/>
</dbReference>
<dbReference type="AlphaFoldDB" id="A0A1S1NWJ9"/>
<dbReference type="InterPro" id="IPR036038">
    <property type="entry name" value="Aminotransferase-like"/>
</dbReference>
<dbReference type="STRING" id="657387.BH688_03655"/>
<evidence type="ECO:0000313" key="11">
    <source>
        <dbReference type="EMBL" id="QEL10972.1"/>
    </source>
</evidence>
<dbReference type="GO" id="GO:0008696">
    <property type="term" value="F:4-amino-4-deoxychorismate lyase activity"/>
    <property type="evidence" value="ECO:0007669"/>
    <property type="project" value="UniProtKB-UniRule"/>
</dbReference>
<dbReference type="InterPro" id="IPR001544">
    <property type="entry name" value="Aminotrans_IV"/>
</dbReference>
<dbReference type="EMBL" id="CP043420">
    <property type="protein sequence ID" value="QEL10972.1"/>
    <property type="molecule type" value="Genomic_DNA"/>
</dbReference>